<sequence length="189" mass="21152">MADLEQRDVIDVDLSNFEKTLDLIQTMGNKSPRMLQATVRQAGRRAMTPWRQATAKQAGVKARKIQRSTKTKSYASAGEFIYEIRVRAEWSYLTEFSPAQTDEGIEASPWGSRQIFAGSFFGTVEAGKSDKSHLGVFIRQTEDRLPIRQLYGPNVAIEGARGKAADTFEKESEEALNATLQQEIAQLFT</sequence>
<dbReference type="EMBL" id="FOVR01000006">
    <property type="protein sequence ID" value="SFO45487.1"/>
    <property type="molecule type" value="Genomic_DNA"/>
</dbReference>
<keyword evidence="2" id="KW-1185">Reference proteome</keyword>
<proteinExistence type="predicted"/>
<evidence type="ECO:0000313" key="2">
    <source>
        <dbReference type="Proteomes" id="UP000199236"/>
    </source>
</evidence>
<reference evidence="1 2" key="1">
    <citation type="submission" date="2016-10" db="EMBL/GenBank/DDBJ databases">
        <authorList>
            <person name="de Groot N.N."/>
        </authorList>
    </citation>
    <scope>NUCLEOTIDE SEQUENCE [LARGE SCALE GENOMIC DNA]</scope>
    <source>
        <strain evidence="1 2">CGMCC 1.9157</strain>
    </source>
</reference>
<dbReference type="STRING" id="655353.SAMN04488056_106135"/>
<dbReference type="AlphaFoldDB" id="A0A1I5HBA7"/>
<organism evidence="1 2">
    <name type="scientific">Cohaesibacter marisflavi</name>
    <dbReference type="NCBI Taxonomy" id="655353"/>
    <lineage>
        <taxon>Bacteria</taxon>
        <taxon>Pseudomonadati</taxon>
        <taxon>Pseudomonadota</taxon>
        <taxon>Alphaproteobacteria</taxon>
        <taxon>Hyphomicrobiales</taxon>
        <taxon>Cohaesibacteraceae</taxon>
    </lineage>
</organism>
<evidence type="ECO:0000313" key="1">
    <source>
        <dbReference type="EMBL" id="SFO45487.1"/>
    </source>
</evidence>
<accession>A0A1I5HBA7</accession>
<evidence type="ECO:0008006" key="3">
    <source>
        <dbReference type="Google" id="ProtNLM"/>
    </source>
</evidence>
<protein>
    <recommendedName>
        <fullName evidence="3">Prophage minor tail protein Z (GPZ)</fullName>
    </recommendedName>
</protein>
<dbReference type="OrthoDB" id="7840472at2"/>
<gene>
    <name evidence="1" type="ORF">SAMN04488056_106135</name>
</gene>
<dbReference type="RefSeq" id="WP_090072959.1">
    <property type="nucleotide sequence ID" value="NZ_FOVR01000006.1"/>
</dbReference>
<name>A0A1I5HBA7_9HYPH</name>
<dbReference type="Proteomes" id="UP000199236">
    <property type="component" value="Unassembled WGS sequence"/>
</dbReference>